<keyword evidence="6 10" id="KW-1133">Transmembrane helix</keyword>
<dbReference type="InterPro" id="IPR051900">
    <property type="entry name" value="SPT_small_subunit"/>
</dbReference>
<evidence type="ECO:0000313" key="12">
    <source>
        <dbReference type="Proteomes" id="UP001159427"/>
    </source>
</evidence>
<comment type="similarity">
    <text evidence="9">Belongs to the SPTSS family. SPTSSA subfamily.</text>
</comment>
<evidence type="ECO:0000256" key="8">
    <source>
        <dbReference type="ARBA" id="ARBA00023136"/>
    </source>
</evidence>
<keyword evidence="12" id="KW-1185">Reference proteome</keyword>
<evidence type="ECO:0000256" key="9">
    <source>
        <dbReference type="ARBA" id="ARBA00038370"/>
    </source>
</evidence>
<comment type="subcellular location">
    <subcellularLocation>
        <location evidence="1">Endoplasmic reticulum membrane</location>
        <topology evidence="1">Multi-pass membrane protein</topology>
    </subcellularLocation>
</comment>
<evidence type="ECO:0000256" key="7">
    <source>
        <dbReference type="ARBA" id="ARBA00023098"/>
    </source>
</evidence>
<evidence type="ECO:0000256" key="10">
    <source>
        <dbReference type="SAM" id="Phobius"/>
    </source>
</evidence>
<proteinExistence type="inferred from homology"/>
<evidence type="ECO:0000256" key="3">
    <source>
        <dbReference type="ARBA" id="ARBA00022692"/>
    </source>
</evidence>
<evidence type="ECO:0000256" key="4">
    <source>
        <dbReference type="ARBA" id="ARBA00022824"/>
    </source>
</evidence>
<keyword evidence="3 10" id="KW-0812">Transmembrane</keyword>
<evidence type="ECO:0000256" key="1">
    <source>
        <dbReference type="ARBA" id="ARBA00004477"/>
    </source>
</evidence>
<feature type="transmembrane region" description="Helical" evidence="10">
    <location>
        <begin position="32"/>
        <end position="52"/>
    </location>
</feature>
<evidence type="ECO:0000256" key="6">
    <source>
        <dbReference type="ARBA" id="ARBA00022989"/>
    </source>
</evidence>
<evidence type="ECO:0000313" key="11">
    <source>
        <dbReference type="EMBL" id="CAH3176864.1"/>
    </source>
</evidence>
<accession>A0ABN8RDY9</accession>
<comment type="pathway">
    <text evidence="2">Lipid metabolism.</text>
</comment>
<dbReference type="InterPro" id="IPR024512">
    <property type="entry name" value="Ser_palmitoyltrfase_ssu-like"/>
</dbReference>
<keyword evidence="4" id="KW-0256">Endoplasmic reticulum</keyword>
<keyword evidence="8 10" id="KW-0472">Membrane</keyword>
<dbReference type="Proteomes" id="UP001159427">
    <property type="component" value="Unassembled WGS sequence"/>
</dbReference>
<sequence>MFQKIREWISLKNYQYQVTTGIYMLEPWERTIFNATLVTILGMSVYSTYAYLPAYIHNVLVYLGYTAG</sequence>
<reference evidence="11 12" key="1">
    <citation type="submission" date="2022-05" db="EMBL/GenBank/DDBJ databases">
        <authorList>
            <consortium name="Genoscope - CEA"/>
            <person name="William W."/>
        </authorList>
    </citation>
    <scope>NUCLEOTIDE SEQUENCE [LARGE SCALE GENOMIC DNA]</scope>
</reference>
<name>A0ABN8RDY9_9CNID</name>
<evidence type="ECO:0008006" key="13">
    <source>
        <dbReference type="Google" id="ProtNLM"/>
    </source>
</evidence>
<protein>
    <recommendedName>
        <fullName evidence="13">Serine palmitoyltransferase small subunit A</fullName>
    </recommendedName>
</protein>
<dbReference type="EMBL" id="CALNXI010001779">
    <property type="protein sequence ID" value="CAH3176864.1"/>
    <property type="molecule type" value="Genomic_DNA"/>
</dbReference>
<keyword evidence="5" id="KW-0746">Sphingolipid metabolism</keyword>
<dbReference type="Pfam" id="PF11779">
    <property type="entry name" value="SPT_ssu-like"/>
    <property type="match status" value="1"/>
</dbReference>
<evidence type="ECO:0000256" key="5">
    <source>
        <dbReference type="ARBA" id="ARBA00022919"/>
    </source>
</evidence>
<dbReference type="PANTHER" id="PTHR47084">
    <property type="entry name" value="SERINE PALMITOYLTRANSFERASE SMALL SUBUNIT A"/>
    <property type="match status" value="1"/>
</dbReference>
<dbReference type="PANTHER" id="PTHR47084:SF1">
    <property type="entry name" value="SERINE PALMITOYLTRANSFERASE SMALL SUBUNIT A"/>
    <property type="match status" value="1"/>
</dbReference>
<evidence type="ECO:0000256" key="2">
    <source>
        <dbReference type="ARBA" id="ARBA00005189"/>
    </source>
</evidence>
<organism evidence="11 12">
    <name type="scientific">Porites evermanni</name>
    <dbReference type="NCBI Taxonomy" id="104178"/>
    <lineage>
        <taxon>Eukaryota</taxon>
        <taxon>Metazoa</taxon>
        <taxon>Cnidaria</taxon>
        <taxon>Anthozoa</taxon>
        <taxon>Hexacorallia</taxon>
        <taxon>Scleractinia</taxon>
        <taxon>Fungiina</taxon>
        <taxon>Poritidae</taxon>
        <taxon>Porites</taxon>
    </lineage>
</organism>
<keyword evidence="7" id="KW-0443">Lipid metabolism</keyword>
<comment type="caution">
    <text evidence="11">The sequence shown here is derived from an EMBL/GenBank/DDBJ whole genome shotgun (WGS) entry which is preliminary data.</text>
</comment>
<gene>
    <name evidence="11" type="ORF">PEVE_00010855</name>
</gene>